<comment type="caution">
    <text evidence="1">The sequence shown here is derived from an EMBL/GenBank/DDBJ whole genome shotgun (WGS) entry which is preliminary data.</text>
</comment>
<protein>
    <submittedName>
        <fullName evidence="1">Uncharacterized protein</fullName>
    </submittedName>
</protein>
<dbReference type="AlphaFoldDB" id="A0AAW1K3U1"/>
<evidence type="ECO:0000313" key="1">
    <source>
        <dbReference type="EMBL" id="KAK9712761.1"/>
    </source>
</evidence>
<proteinExistence type="predicted"/>
<evidence type="ECO:0000313" key="2">
    <source>
        <dbReference type="Proteomes" id="UP001458880"/>
    </source>
</evidence>
<dbReference type="Proteomes" id="UP001458880">
    <property type="component" value="Unassembled WGS sequence"/>
</dbReference>
<organism evidence="1 2">
    <name type="scientific">Popillia japonica</name>
    <name type="common">Japanese beetle</name>
    <dbReference type="NCBI Taxonomy" id="7064"/>
    <lineage>
        <taxon>Eukaryota</taxon>
        <taxon>Metazoa</taxon>
        <taxon>Ecdysozoa</taxon>
        <taxon>Arthropoda</taxon>
        <taxon>Hexapoda</taxon>
        <taxon>Insecta</taxon>
        <taxon>Pterygota</taxon>
        <taxon>Neoptera</taxon>
        <taxon>Endopterygota</taxon>
        <taxon>Coleoptera</taxon>
        <taxon>Polyphaga</taxon>
        <taxon>Scarabaeiformia</taxon>
        <taxon>Scarabaeidae</taxon>
        <taxon>Rutelinae</taxon>
        <taxon>Popillia</taxon>
    </lineage>
</organism>
<accession>A0AAW1K3U1</accession>
<reference evidence="1 2" key="1">
    <citation type="journal article" date="2024" name="BMC Genomics">
        <title>De novo assembly and annotation of Popillia japonica's genome with initial clues to its potential as an invasive pest.</title>
        <authorList>
            <person name="Cucini C."/>
            <person name="Boschi S."/>
            <person name="Funari R."/>
            <person name="Cardaioli E."/>
            <person name="Iannotti N."/>
            <person name="Marturano G."/>
            <person name="Paoli F."/>
            <person name="Bruttini M."/>
            <person name="Carapelli A."/>
            <person name="Frati F."/>
            <person name="Nardi F."/>
        </authorList>
    </citation>
    <scope>NUCLEOTIDE SEQUENCE [LARGE SCALE GENOMIC DNA]</scope>
    <source>
        <strain evidence="1">DMR45628</strain>
    </source>
</reference>
<dbReference type="EMBL" id="JASPKY010000258">
    <property type="protein sequence ID" value="KAK9712761.1"/>
    <property type="molecule type" value="Genomic_DNA"/>
</dbReference>
<keyword evidence="2" id="KW-1185">Reference proteome</keyword>
<sequence length="205" mass="23203">MALSTIEFFNLASKLVPLEFDGSFDKLQSFLDSLALLQEFDGSFDKLQSFLDSLALLQANSEGHADRALAFVKTRLTGKARELINDDMTIDDILKALKSNIKGESSKVVSAKLLNLKQNFKGTSKFATEIESLATSLKRAYITEGVPNVVAQMHPIHWFQFGISYGFYDSQKEFIYTMYFLFSYLVSRQIKWSSYFANEAGKMIH</sequence>
<gene>
    <name evidence="1" type="ORF">QE152_g24754</name>
</gene>
<name>A0AAW1K3U1_POPJA</name>